<dbReference type="Gene3D" id="1.10.443.10">
    <property type="entry name" value="Intergrase catalytic core"/>
    <property type="match status" value="1"/>
</dbReference>
<keyword evidence="1" id="KW-0233">DNA recombination</keyword>
<gene>
    <name evidence="3" type="ORF">QTG54_002162</name>
</gene>
<dbReference type="SUPFAM" id="SSF56349">
    <property type="entry name" value="DNA breaking-rejoining enzymes"/>
    <property type="match status" value="1"/>
</dbReference>
<reference evidence="3" key="1">
    <citation type="submission" date="2023-06" db="EMBL/GenBank/DDBJ databases">
        <title>Survivors Of The Sea: Transcriptome response of Skeletonema marinoi to long-term dormancy.</title>
        <authorList>
            <person name="Pinder M.I.M."/>
            <person name="Kourtchenko O."/>
            <person name="Robertson E.K."/>
            <person name="Larsson T."/>
            <person name="Maumus F."/>
            <person name="Osuna-Cruz C.M."/>
            <person name="Vancaester E."/>
            <person name="Stenow R."/>
            <person name="Vandepoele K."/>
            <person name="Ploug H."/>
            <person name="Bruchert V."/>
            <person name="Godhe A."/>
            <person name="Topel M."/>
        </authorList>
    </citation>
    <scope>NUCLEOTIDE SEQUENCE</scope>
    <source>
        <strain evidence="3">R05AC</strain>
    </source>
</reference>
<evidence type="ECO:0000313" key="3">
    <source>
        <dbReference type="EMBL" id="KAK1746818.1"/>
    </source>
</evidence>
<dbReference type="GO" id="GO:0006310">
    <property type="term" value="P:DNA recombination"/>
    <property type="evidence" value="ECO:0007669"/>
    <property type="project" value="UniProtKB-KW"/>
</dbReference>
<feature type="region of interest" description="Disordered" evidence="2">
    <location>
        <begin position="832"/>
        <end position="854"/>
    </location>
</feature>
<proteinExistence type="predicted"/>
<evidence type="ECO:0000256" key="2">
    <source>
        <dbReference type="SAM" id="MobiDB-lite"/>
    </source>
</evidence>
<dbReference type="InterPro" id="IPR052925">
    <property type="entry name" value="Phage_Integrase-like_Recomb"/>
</dbReference>
<feature type="compositionally biased region" description="Gly residues" evidence="2">
    <location>
        <begin position="50"/>
        <end position="62"/>
    </location>
</feature>
<evidence type="ECO:0000256" key="1">
    <source>
        <dbReference type="ARBA" id="ARBA00023172"/>
    </source>
</evidence>
<comment type="caution">
    <text evidence="3">The sequence shown here is derived from an EMBL/GenBank/DDBJ whole genome shotgun (WGS) entry which is preliminary data.</text>
</comment>
<sequence>MLNFNPFGRKKSPSQLRGGAASPGGNTFPSADTPTQEEDHGKSIATLFADGGGPTPGGGPAGGHNPHGYRPGGMSGINQGGFGGFPTGGHFGVGVGGGGLEWGGDGGGYTARGSGLGQSPFGPLGDYSFRTDNFGGTPTNQGLGNGRGDGGLAYGSAKDPGFGGTSPMGATGPTPLRFGGAPIDRGGGGSLPPQHVNAGVANVNGHGVTPPAALGAGGVMHVQHQQPAPDKGTKAGVPKVLQAFQPVLGKHDDPDNMAVCEIQASEDREAIKDTVLQHHWPLLMMYVPEKSQQLRMLHSPTLCPQDAVPEGSEVGGKVFGFQVKNNTPVLIPAKKWWDWNEVNVPVGTDAVAALNGTGSPSLGTRTSGEKKRLPYTRIVPPSLADVAHHWVSHGYTSIKCYADLCTKFPDADDFADEKEWLLAASQGVGPSFVKNQLGVSVSVADQDEQQFDQWCQQVLTQKQVLRPTPPLTTPAQQPLPPPPLPAVDPTTVYLAQHFSTMHQQQQQANHQQLLAQAQMMNQIWSVAGGGGGGGAGYLASGRGKSMQKSEDTWASLCSLANVKSVQDLPMWWNLTHNKRKEDINNVWKTAKEMIIKWAQTEGLAINKSFQPDNDVIWSWMTGDFSSSKDFASGGAEGLSPYAAQPVTAAELDSRKKTKAAEDASAHNRSLAEAVHIETGKGELPSPPGELESLKKTLTVFTGIVWLLFGERCDLFTKLLDLVHVLDDEEVERNSHLYTGIKARQIFWMVLVDAKRYCNSSLTAAQFKQGRPFPSSGLANFTTQVREAADIHVMGFPDNWRVAAPTVPTTPVLWTAPHMTPGLYGQPLPPLPLTLPTPPDGLQQQQHTGRKASKDNIPPRVLQACQRVFAVCPTAKLPHFVTAAGTTMKDLPKIRGKVTCYNHMMGLCDRANTKGHFEHFDIAHLQAAEYEEWTKIVEKGAAKICADKILPQLPTRKQWDLKADVQSLKEKGRELMFSGAGKLKSLLRVPSISNVLNATVEAKTEANLALRGPHEAYDDAKRALIGPTVALDGTPLARRDATCLDDAPTALIAVPRLDGNPTLTAVPRLDDAPTALIAVPRLDGNPTLTAVPRLDDAPTALIAVPRLDGALNALTAVPRLDDAALIAVPRLDDAPTAPIAVPRLDGALNALTAVPRLDDAQTAPIAVPRLDGAFNALTAVPRLDDAPTAPIAVPRLDGAPTALIAVPRLDGAFNALTAVPRLDDAPTAPIAVPRLDGAPTALIAVPRLDGAFNDMTAVPRLDASSSSSHPHPGLRPPTLDTAPNEPVTGAQTKHLRKQNKRVRQQRQLVQDFDSVWKRQKGQFSIPTPKQAPREYRNSMCPSGLALDHPAAETLLEYATGGCPTLTGAQWTREMVEEAVARGPHVSATSPEAIEYFKSEIEHKIAAGQARVVEWESIKDDLPPELKISPLALVPHKSRKFRAILDLSFRLRLQSGEVAPSVNEASEKAAPRAACEQLGHVLNRIIHAFAEADEDAKIFMAKFDIKDGFWRLDCAEGEEWNFAYVMPQQEGQPIRLVVPTSLQMGWIESPPFFCAASETGRDVAEDYVEAPVGSLPEHKFEKYTAGSTAYNELPPTATGTLQYLVEVYVDDFISLAIATSQEHLNHVARGVLQGIHDVFPANEEDALDPIALKKLLKEEGRWLLEKEILGFIFDGANKTIWLEDSKRQALLAVLKGWLRKSRGDKPEGIPFDEFQSVLSKLRHAFTAIPAGKGLLSHCNDVMRTEPSFIQLHTNQDLYEAIMSIRGFLHGSVAQPTKCKQLVLGHPHVIGIDDASGWGVGGAVLGELDEIIPTVFRLEWPQEIRDALVSQNNPDGSITNSDLECAGLLLTWLVMEQVCPDLVHKHVALWSDNQPTVCWVKRMASKNSYIAKCILQIIALRQKLTQSSPITPQHIKGDHNAITDIPSRSFGSNPKWHFRTHGELLTFFNTNFPLPQQNSWTNLYEGDFTAADSAFRAGRVAATTSSRETYWQHWQRYCQPLGVDPYLAYSTTPYTVRARVLTGFAARVRSGFYGRGRKIKSDSARSAITAVGQTITLDTGVNPTKEDTGNKLLFPLRLMMDGWRKVDPPTEKKLPVEADVPEFLADMGRQAQATPLQQAVGDLALIAFYYLLRIGEYTGKPSRNDTKQTEQFKLQDVTFFRHDSQGTLRQLPRNAPASMIMEATSATLKLDNQKNGWKAVCIHQHANGDCFKCPVRALGRRVLHIRDNKGPPETYLSAYWANGSCHFVTNNHISVGLKMAAAALDYPSCKGIPIDRIDTHSLRCGGANALALSGYSDRQIQKMGRWRSATFLEYIKESLFEFSAGMSTNMKRSFNFVNVEGGVFRDITGVTLNSAYSVNTTPSPSN</sequence>
<accession>A0AAD9DII3</accession>
<feature type="compositionally biased region" description="Basic residues" evidence="2">
    <location>
        <begin position="1292"/>
        <end position="1303"/>
    </location>
</feature>
<dbReference type="InterPro" id="IPR043502">
    <property type="entry name" value="DNA/RNA_pol_sf"/>
</dbReference>
<organism evidence="3 4">
    <name type="scientific">Skeletonema marinoi</name>
    <dbReference type="NCBI Taxonomy" id="267567"/>
    <lineage>
        <taxon>Eukaryota</taxon>
        <taxon>Sar</taxon>
        <taxon>Stramenopiles</taxon>
        <taxon>Ochrophyta</taxon>
        <taxon>Bacillariophyta</taxon>
        <taxon>Coscinodiscophyceae</taxon>
        <taxon>Thalassiosirophycidae</taxon>
        <taxon>Thalassiosirales</taxon>
        <taxon>Skeletonemataceae</taxon>
        <taxon>Skeletonema</taxon>
        <taxon>Skeletonema marinoi-dohrnii complex</taxon>
    </lineage>
</organism>
<dbReference type="InterPro" id="IPR013762">
    <property type="entry name" value="Integrase-like_cat_sf"/>
</dbReference>
<dbReference type="SUPFAM" id="SSF56672">
    <property type="entry name" value="DNA/RNA polymerases"/>
    <property type="match status" value="1"/>
</dbReference>
<feature type="compositionally biased region" description="Polar residues" evidence="2">
    <location>
        <begin position="24"/>
        <end position="34"/>
    </location>
</feature>
<dbReference type="EMBL" id="JATAAI010000003">
    <property type="protein sequence ID" value="KAK1746818.1"/>
    <property type="molecule type" value="Genomic_DNA"/>
</dbReference>
<dbReference type="InterPro" id="IPR011010">
    <property type="entry name" value="DNA_brk_join_enz"/>
</dbReference>
<feature type="region of interest" description="Disordered" evidence="2">
    <location>
        <begin position="1260"/>
        <end position="1303"/>
    </location>
</feature>
<protein>
    <submittedName>
        <fullName evidence="3">Uncharacterized protein</fullName>
    </submittedName>
</protein>
<name>A0AAD9DII3_9STRA</name>
<dbReference type="GO" id="GO:0015074">
    <property type="term" value="P:DNA integration"/>
    <property type="evidence" value="ECO:0007669"/>
    <property type="project" value="InterPro"/>
</dbReference>
<keyword evidence="4" id="KW-1185">Reference proteome</keyword>
<dbReference type="Proteomes" id="UP001224775">
    <property type="component" value="Unassembled WGS sequence"/>
</dbReference>
<feature type="compositionally biased region" description="Gly residues" evidence="2">
    <location>
        <begin position="70"/>
        <end position="81"/>
    </location>
</feature>
<dbReference type="PANTHER" id="PTHR34605:SF3">
    <property type="entry name" value="P CELL-TYPE AGGLUTINATION PROTEIN MAP4-LIKE-RELATED"/>
    <property type="match status" value="1"/>
</dbReference>
<evidence type="ECO:0000313" key="4">
    <source>
        <dbReference type="Proteomes" id="UP001224775"/>
    </source>
</evidence>
<dbReference type="GO" id="GO:0003677">
    <property type="term" value="F:DNA binding"/>
    <property type="evidence" value="ECO:0007669"/>
    <property type="project" value="InterPro"/>
</dbReference>
<dbReference type="PANTHER" id="PTHR34605">
    <property type="entry name" value="PHAGE_INTEGRASE DOMAIN-CONTAINING PROTEIN"/>
    <property type="match status" value="1"/>
</dbReference>
<feature type="region of interest" description="Disordered" evidence="2">
    <location>
        <begin position="1"/>
        <end position="81"/>
    </location>
</feature>